<dbReference type="OrthoDB" id="10065856at2759"/>
<accession>A0A9Q1C6T7</accession>
<dbReference type="PROSITE" id="PS50016">
    <property type="entry name" value="ZF_PHD_2"/>
    <property type="match status" value="1"/>
</dbReference>
<dbReference type="SUPFAM" id="SSF56219">
    <property type="entry name" value="DNase I-like"/>
    <property type="match status" value="1"/>
</dbReference>
<dbReference type="PROSITE" id="PS50878">
    <property type="entry name" value="RT_POL"/>
    <property type="match status" value="1"/>
</dbReference>
<evidence type="ECO:0000256" key="1">
    <source>
        <dbReference type="ARBA" id="ARBA00022723"/>
    </source>
</evidence>
<dbReference type="AlphaFoldDB" id="A0A9Q1C6T7"/>
<dbReference type="EMBL" id="JAIZAY010000007">
    <property type="protein sequence ID" value="KAJ8039427.1"/>
    <property type="molecule type" value="Genomic_DNA"/>
</dbReference>
<proteinExistence type="predicted"/>
<dbReference type="PANTHER" id="PTHR33395">
    <property type="entry name" value="TRANSCRIPTASE, PUTATIVE-RELATED-RELATED"/>
    <property type="match status" value="1"/>
</dbReference>
<keyword evidence="2 4" id="KW-0863">Zinc-finger</keyword>
<feature type="region of interest" description="Disordered" evidence="5">
    <location>
        <begin position="104"/>
        <end position="128"/>
    </location>
</feature>
<reference evidence="8" key="1">
    <citation type="submission" date="2021-10" db="EMBL/GenBank/DDBJ databases">
        <title>Tropical sea cucumber genome reveals ecological adaptation and Cuvierian tubules defense mechanism.</title>
        <authorList>
            <person name="Chen T."/>
        </authorList>
    </citation>
    <scope>NUCLEOTIDE SEQUENCE</scope>
    <source>
        <strain evidence="8">Nanhai2018</strain>
        <tissue evidence="8">Muscle</tissue>
    </source>
</reference>
<dbReference type="InterPro" id="IPR001965">
    <property type="entry name" value="Znf_PHD"/>
</dbReference>
<feature type="compositionally biased region" description="Polar residues" evidence="5">
    <location>
        <begin position="104"/>
        <end position="119"/>
    </location>
</feature>
<keyword evidence="1" id="KW-0479">Metal-binding</keyword>
<evidence type="ECO:0000259" key="6">
    <source>
        <dbReference type="PROSITE" id="PS50016"/>
    </source>
</evidence>
<dbReference type="InterPro" id="IPR019786">
    <property type="entry name" value="Zinc_finger_PHD-type_CS"/>
</dbReference>
<keyword evidence="8" id="KW-0548">Nucleotidyltransferase</keyword>
<sequence>MLSGDLHPNPGPYTPKFPCVLCGKAAKWGQRAVCCDQCQGWYHINCMSMNSAVYQGIAANSNASWICCQCGIPNFSSSLFSNSDPVLSNSFACLSPDAHSITSDPPISPLLTSSPATNKSRPERRPHSKPIRSNLKVLVINFQGLRNKVADLNACIDENNPDVIIGTETHLNSSVTSNELFPSNYTVFRKDRNYGQSKGGVLIATKNDLLATYRPDLDSDCEVVWVSLEIQGAKQILIGSFYRSHKYGNSTDYLDQLRASLRSASKNKNGQIYLAGDFNLPDIDWSSRSVQPGSQYLDLSKCMLDVCNEFGLDQMVSEPTRVNNILDIFLTTNPTLVDRSTLIPGISDHDGIPMIMISTRPKISKQRPRKVYSFHKADIHGIKSELSKFSANLTKQECSVQTMYSALEGKIKEVMDTYVPSRIVRKRNQTPWIDKNIKRLLNRKQRAYNTWRKTRTPSSFENFKTQRKLTHKTTRTAYRNYVNTVCTDSPKRFWSFIKNLRCDSVGIPSLKSDGILVSENTQKANILNEQFKKVFTRENDILPPVDSNTIPTMPDIEVSLEGVVKLLKELNPNKASGPDGIPAHILKLAAEEVAPALCSIFQKSLDTGVLPSSWLCANISPVFKKGDRSLASNYRPVSLTSICCKVLEHIIHSQIMGHFDNYSVITNRQHGFRQRHSCESQLILTTNDLVQSLDHRSQTDMIIMDFSKAFDTVPHNRLLCKLQNYGIKGHTLTWISNFLKLRKQRVVVGGDFSDWVDVISGVPQGTVLGPLLFLVYINDLPDNISSEVRLFADDCVIYRQIKNNLDQVQLQKDLNTLSEWQNKWQMHFNTKKCFSMRITHSRNPKLFNYTLDKDILESTASHTYLGVDISNNLTWNRHINHITSSANRSLAFIRRNLYSCPRSVKANAYLTLVRPLLEYSSSVWDPYTVSLSNKVEQIQRRAARFVCNDYSPHSSVTEMLKDLGWDSLKVRRTVNRLAIFHKARLGLLALPMNNLQPVRRPSRHHHSNSFLHIPTNKDCYKYSFFPRTVRDWNLLPQNITDLEDPKQFKSAALRILRRDD</sequence>
<protein>
    <submittedName>
        <fullName evidence="8">RNA-directed DNA polymerase from mobile element jockey</fullName>
    </submittedName>
</protein>
<dbReference type="InterPro" id="IPR011011">
    <property type="entry name" value="Znf_FYVE_PHD"/>
</dbReference>
<dbReference type="Pfam" id="PF14529">
    <property type="entry name" value="Exo_endo_phos_2"/>
    <property type="match status" value="1"/>
</dbReference>
<feature type="domain" description="PHD-type" evidence="6">
    <location>
        <begin position="16"/>
        <end position="73"/>
    </location>
</feature>
<evidence type="ECO:0000313" key="8">
    <source>
        <dbReference type="EMBL" id="KAJ8039427.1"/>
    </source>
</evidence>
<dbReference type="GO" id="GO:0031012">
    <property type="term" value="C:extracellular matrix"/>
    <property type="evidence" value="ECO:0007669"/>
    <property type="project" value="TreeGrafter"/>
</dbReference>
<comment type="caution">
    <text evidence="8">The sequence shown here is derived from an EMBL/GenBank/DDBJ whole genome shotgun (WGS) entry which is preliminary data.</text>
</comment>
<dbReference type="InterPro" id="IPR005135">
    <property type="entry name" value="Endo/exonuclease/phosphatase"/>
</dbReference>
<dbReference type="InterPro" id="IPR000477">
    <property type="entry name" value="RT_dom"/>
</dbReference>
<evidence type="ECO:0000256" key="3">
    <source>
        <dbReference type="ARBA" id="ARBA00022833"/>
    </source>
</evidence>
<dbReference type="Proteomes" id="UP001152320">
    <property type="component" value="Chromosome 7"/>
</dbReference>
<dbReference type="SMART" id="SM00249">
    <property type="entry name" value="PHD"/>
    <property type="match status" value="1"/>
</dbReference>
<feature type="domain" description="Reverse transcriptase" evidence="7">
    <location>
        <begin position="603"/>
        <end position="869"/>
    </location>
</feature>
<dbReference type="PANTHER" id="PTHR33395:SF22">
    <property type="entry name" value="REVERSE TRANSCRIPTASE DOMAIN-CONTAINING PROTEIN"/>
    <property type="match status" value="1"/>
</dbReference>
<dbReference type="PROSITE" id="PS01359">
    <property type="entry name" value="ZF_PHD_1"/>
    <property type="match status" value="1"/>
</dbReference>
<dbReference type="CDD" id="cd01650">
    <property type="entry name" value="RT_nLTR_like"/>
    <property type="match status" value="1"/>
</dbReference>
<name>A0A9Q1C6T7_HOLLE</name>
<dbReference type="GO" id="GO:0003964">
    <property type="term" value="F:RNA-directed DNA polymerase activity"/>
    <property type="evidence" value="ECO:0007669"/>
    <property type="project" value="UniProtKB-KW"/>
</dbReference>
<dbReference type="SUPFAM" id="SSF56672">
    <property type="entry name" value="DNA/RNA polymerases"/>
    <property type="match status" value="1"/>
</dbReference>
<dbReference type="GO" id="GO:0008270">
    <property type="term" value="F:zinc ion binding"/>
    <property type="evidence" value="ECO:0007669"/>
    <property type="project" value="UniProtKB-KW"/>
</dbReference>
<organism evidence="8 9">
    <name type="scientific">Holothuria leucospilota</name>
    <name type="common">Black long sea cucumber</name>
    <name type="synonym">Mertensiothuria leucospilota</name>
    <dbReference type="NCBI Taxonomy" id="206669"/>
    <lineage>
        <taxon>Eukaryota</taxon>
        <taxon>Metazoa</taxon>
        <taxon>Echinodermata</taxon>
        <taxon>Eleutherozoa</taxon>
        <taxon>Echinozoa</taxon>
        <taxon>Holothuroidea</taxon>
        <taxon>Aspidochirotacea</taxon>
        <taxon>Aspidochirotida</taxon>
        <taxon>Holothuriidae</taxon>
        <taxon>Holothuria</taxon>
    </lineage>
</organism>
<evidence type="ECO:0000259" key="7">
    <source>
        <dbReference type="PROSITE" id="PS50878"/>
    </source>
</evidence>
<dbReference type="GO" id="GO:0061343">
    <property type="term" value="P:cell adhesion involved in heart morphogenesis"/>
    <property type="evidence" value="ECO:0007669"/>
    <property type="project" value="TreeGrafter"/>
</dbReference>
<dbReference type="InterPro" id="IPR013083">
    <property type="entry name" value="Znf_RING/FYVE/PHD"/>
</dbReference>
<evidence type="ECO:0000256" key="4">
    <source>
        <dbReference type="PROSITE-ProRule" id="PRU00146"/>
    </source>
</evidence>
<dbReference type="GO" id="GO:0007508">
    <property type="term" value="P:larval heart development"/>
    <property type="evidence" value="ECO:0007669"/>
    <property type="project" value="TreeGrafter"/>
</dbReference>
<keyword evidence="9" id="KW-1185">Reference proteome</keyword>
<dbReference type="CDD" id="cd15489">
    <property type="entry name" value="PHD_SF"/>
    <property type="match status" value="1"/>
</dbReference>
<dbReference type="InterPro" id="IPR019787">
    <property type="entry name" value="Znf_PHD-finger"/>
</dbReference>
<dbReference type="Gene3D" id="3.60.10.10">
    <property type="entry name" value="Endonuclease/exonuclease/phosphatase"/>
    <property type="match status" value="1"/>
</dbReference>
<dbReference type="InterPro" id="IPR036691">
    <property type="entry name" value="Endo/exonu/phosph_ase_sf"/>
</dbReference>
<evidence type="ECO:0000256" key="5">
    <source>
        <dbReference type="SAM" id="MobiDB-lite"/>
    </source>
</evidence>
<keyword evidence="3" id="KW-0862">Zinc</keyword>
<dbReference type="InterPro" id="IPR043502">
    <property type="entry name" value="DNA/RNA_pol_sf"/>
</dbReference>
<dbReference type="Pfam" id="PF00078">
    <property type="entry name" value="RVT_1"/>
    <property type="match status" value="1"/>
</dbReference>
<evidence type="ECO:0000313" key="9">
    <source>
        <dbReference type="Proteomes" id="UP001152320"/>
    </source>
</evidence>
<gene>
    <name evidence="8" type="ORF">HOLleu_17144</name>
</gene>
<dbReference type="Gene3D" id="3.30.40.10">
    <property type="entry name" value="Zinc/RING finger domain, C3HC4 (zinc finger)"/>
    <property type="match status" value="1"/>
</dbReference>
<evidence type="ECO:0000256" key="2">
    <source>
        <dbReference type="ARBA" id="ARBA00022771"/>
    </source>
</evidence>
<keyword evidence="8" id="KW-0695">RNA-directed DNA polymerase</keyword>
<dbReference type="SUPFAM" id="SSF57903">
    <property type="entry name" value="FYVE/PHD zinc finger"/>
    <property type="match status" value="1"/>
</dbReference>
<keyword evidence="8" id="KW-0808">Transferase</keyword>